<dbReference type="SUPFAM" id="SSF50985">
    <property type="entry name" value="RCC1/BLIP-II"/>
    <property type="match status" value="2"/>
</dbReference>
<dbReference type="PANTHER" id="PTHR22870">
    <property type="entry name" value="REGULATOR OF CHROMOSOME CONDENSATION"/>
    <property type="match status" value="1"/>
</dbReference>
<dbReference type="PRINTS" id="PR00633">
    <property type="entry name" value="RCCNDNSATION"/>
</dbReference>
<dbReference type="Pfam" id="PF13540">
    <property type="entry name" value="RCC1_2"/>
    <property type="match status" value="1"/>
</dbReference>
<feature type="repeat" description="RCC1" evidence="2">
    <location>
        <begin position="369"/>
        <end position="425"/>
    </location>
</feature>
<sequence length="1265" mass="139442">MFNWGDVPVEGGAKNEGADSQAKRQGSTTTSQGKEAAAVAQVGDIGPRRVLDEARAILTEHNSNDDDMLPPVGRFEWVDVEEDTKRFQAQGTGRLLSAWGVPPLQPTEADRRKQRMYERVHRTQFRKRNAANFFGNPDEIDELVLDIDKVPDRVENVVIKLSRESKTATQAVAGPSRDTPAHKLGDLGDNISDARHHLSASTGNYLNMVLGQDRVTAASTAAEKQSAEAIAAQIKLDTIPAHLRRFINPQLLELPEGSQVVKISGGREHAMVLLKTSDHLERILPRHQENQGRVLMMGSGEHGQLGLGDQKPQTIPVVLATLGEHIGWGGGGLRVRMGGDRIGGHSSKVRRAVDIAAGAKHSVAVSEDGEVAAFGTDTNGCTGQGENGLSQIHRLPRWMYWISTDTTRILACATGESHTLLLSASWHVFTTGDGAYGKLGHGDTRSFSTPRRVEPLIGLKISSISAGHNHSLFITDSGLLYGCGANSHGQLGSGDCDDRMLPVRIYHPDFIGDPVHRYEEEPELRTLELQERILGPLPGVKGQFLSNLEAARPFAQPTEQQLEAAVKAREAKLGIQQQQTDKEIRLKLGIAASKPNTSRVMQACGGRAHTVMLTQLGRVYVCGQSNRGQLGLGNRNSVWQPALVQTMVNLSCVQIAAGDDHSVMLSSLGHAYVCGRNDTAQLGDGTLDDSLVPKPMQPVITKELMRDKSKYEILSLQNHPMFGVLIEQVFAAGSSTFAVVSGGENVYVCGSGAYGHPQDRNPTGFAEMLRLTLDDKEQKKALVMASTVRMLRPDEQGFNDLVRQMVLYSRYNEKCLAHIMKVMMEELLQKPTFVVLYGSILEECRKVCLDCTALAFRRVILLAIEDAGVKLLHAQSETLNKRMLHKMGWSKYQQEQREGAGSTGGPGQLTYYDMITDRDSYMDFKRFRDDCKAMQGLVRELFEVHGILLEDDMRDIAAGFPGSQHSVGIIDSEEAKKKSTFFANLSRWKSPGERAVEEATRTQHLTETLQGGNVTKHGSESACLVRQEGLSSCLPVPSRAIDEAAWEFSESVGWEQYKLSEDIRPDEGAGWGNYIEEQRKQAKYVSPVVIPGEDIEEAELAEAEKDLDDQERRQLQRLRALDRRKRLVGLDGKRIVESTLAPSFHRSNTVMTTARSEIETIMTRKLGSTSSTRLADDDSGGGERRLATRKLKLQNKLASMASSGESVQTIEEYKHNAETNPAFGYFTQDEIDAAPPEVQEERARRTFQFAQKIPEDKTFAIFEGT</sequence>
<evidence type="ECO:0000256" key="1">
    <source>
        <dbReference type="ARBA" id="ARBA00022737"/>
    </source>
</evidence>
<dbReference type="PROSITE" id="PS50012">
    <property type="entry name" value="RCC1_3"/>
    <property type="match status" value="4"/>
</dbReference>
<feature type="repeat" description="RCC1" evidence="2">
    <location>
        <begin position="426"/>
        <end position="477"/>
    </location>
</feature>
<dbReference type="InterPro" id="IPR000408">
    <property type="entry name" value="Reg_chr_condens"/>
</dbReference>
<feature type="region of interest" description="Disordered" evidence="3">
    <location>
        <begin position="1"/>
        <end position="43"/>
    </location>
</feature>
<dbReference type="AlphaFoldDB" id="A0A7S0KL80"/>
<reference evidence="4" key="1">
    <citation type="submission" date="2021-01" db="EMBL/GenBank/DDBJ databases">
        <authorList>
            <person name="Corre E."/>
            <person name="Pelletier E."/>
            <person name="Niang G."/>
            <person name="Scheremetjew M."/>
            <person name="Finn R."/>
            <person name="Kale V."/>
            <person name="Holt S."/>
            <person name="Cochrane G."/>
            <person name="Meng A."/>
            <person name="Brown T."/>
            <person name="Cohen L."/>
        </authorList>
    </citation>
    <scope>NUCLEOTIDE SEQUENCE</scope>
    <source>
        <strain evidence="4">CCMP494</strain>
    </source>
</reference>
<proteinExistence type="predicted"/>
<keyword evidence="1" id="KW-0677">Repeat</keyword>
<feature type="compositionally biased region" description="Polar residues" evidence="3">
    <location>
        <begin position="23"/>
        <end position="33"/>
    </location>
</feature>
<dbReference type="Pfam" id="PF00415">
    <property type="entry name" value="RCC1"/>
    <property type="match status" value="4"/>
</dbReference>
<dbReference type="PANTHER" id="PTHR22870:SF408">
    <property type="entry name" value="OS09G0560450 PROTEIN"/>
    <property type="match status" value="1"/>
</dbReference>
<feature type="repeat" description="RCC1" evidence="2">
    <location>
        <begin position="617"/>
        <end position="668"/>
    </location>
</feature>
<dbReference type="PROSITE" id="PS00626">
    <property type="entry name" value="RCC1_2"/>
    <property type="match status" value="3"/>
</dbReference>
<evidence type="ECO:0000313" key="4">
    <source>
        <dbReference type="EMBL" id="CAD8585336.1"/>
    </source>
</evidence>
<feature type="repeat" description="RCC1" evidence="2">
    <location>
        <begin position="292"/>
        <end position="368"/>
    </location>
</feature>
<protein>
    <submittedName>
        <fullName evidence="4">Uncharacterized protein</fullName>
    </submittedName>
</protein>
<organism evidence="4">
    <name type="scientific">Micromonas pusilla</name>
    <name type="common">Picoplanktonic green alga</name>
    <name type="synonym">Chromulina pusilla</name>
    <dbReference type="NCBI Taxonomy" id="38833"/>
    <lineage>
        <taxon>Eukaryota</taxon>
        <taxon>Viridiplantae</taxon>
        <taxon>Chlorophyta</taxon>
        <taxon>Mamiellophyceae</taxon>
        <taxon>Mamiellales</taxon>
        <taxon>Mamiellaceae</taxon>
        <taxon>Micromonas</taxon>
    </lineage>
</organism>
<evidence type="ECO:0000256" key="3">
    <source>
        <dbReference type="SAM" id="MobiDB-lite"/>
    </source>
</evidence>
<evidence type="ECO:0000256" key="2">
    <source>
        <dbReference type="PROSITE-ProRule" id="PRU00235"/>
    </source>
</evidence>
<dbReference type="EMBL" id="HBEV01006457">
    <property type="protein sequence ID" value="CAD8585336.1"/>
    <property type="molecule type" value="Transcribed_RNA"/>
</dbReference>
<dbReference type="InterPro" id="IPR009091">
    <property type="entry name" value="RCC1/BLIP-II"/>
</dbReference>
<accession>A0A7S0KL80</accession>
<dbReference type="Gene3D" id="2.130.10.30">
    <property type="entry name" value="Regulator of chromosome condensation 1/beta-lactamase-inhibitor protein II"/>
    <property type="match status" value="3"/>
</dbReference>
<gene>
    <name evidence="4" type="ORF">MSP1404_LOCUS4937</name>
</gene>
<name>A0A7S0KL80_MICPS</name>
<dbReference type="InterPro" id="IPR051210">
    <property type="entry name" value="Ub_ligase/GEF_domain"/>
</dbReference>